<dbReference type="OrthoDB" id="6359816at2759"/>
<feature type="compositionally biased region" description="Acidic residues" evidence="1">
    <location>
        <begin position="311"/>
        <end position="323"/>
    </location>
</feature>
<name>A0A5C3EWW2_9BASI</name>
<feature type="compositionally biased region" description="Gly residues" evidence="1">
    <location>
        <begin position="393"/>
        <end position="405"/>
    </location>
</feature>
<dbReference type="PROSITE" id="PS50144">
    <property type="entry name" value="MATH"/>
    <property type="match status" value="1"/>
</dbReference>
<dbReference type="CDD" id="cd00121">
    <property type="entry name" value="MATH"/>
    <property type="match status" value="1"/>
</dbReference>
<feature type="region of interest" description="Disordered" evidence="1">
    <location>
        <begin position="266"/>
        <end position="323"/>
    </location>
</feature>
<feature type="compositionally biased region" description="Basic residues" evidence="1">
    <location>
        <begin position="533"/>
        <end position="543"/>
    </location>
</feature>
<dbReference type="InterPro" id="IPR011333">
    <property type="entry name" value="SKP1/BTB/POZ_sf"/>
</dbReference>
<gene>
    <name evidence="3" type="ORF">PSFLO_01120</name>
</gene>
<keyword evidence="4" id="KW-1185">Reference proteome</keyword>
<dbReference type="AlphaFoldDB" id="A0A5C3EWW2"/>
<dbReference type="Gene3D" id="3.30.710.10">
    <property type="entry name" value="Potassium Channel Kv1.1, Chain A"/>
    <property type="match status" value="2"/>
</dbReference>
<evidence type="ECO:0000313" key="4">
    <source>
        <dbReference type="Proteomes" id="UP000323386"/>
    </source>
</evidence>
<dbReference type="EMBL" id="OOIP01000002">
    <property type="protein sequence ID" value="SPO35649.1"/>
    <property type="molecule type" value="Genomic_DNA"/>
</dbReference>
<feature type="compositionally biased region" description="Polar residues" evidence="1">
    <location>
        <begin position="278"/>
        <end position="291"/>
    </location>
</feature>
<evidence type="ECO:0000259" key="2">
    <source>
        <dbReference type="PROSITE" id="PS50144"/>
    </source>
</evidence>
<reference evidence="3 4" key="1">
    <citation type="submission" date="2018-03" db="EMBL/GenBank/DDBJ databases">
        <authorList>
            <person name="Guldener U."/>
        </authorList>
    </citation>
    <scope>NUCLEOTIDE SEQUENCE [LARGE SCALE GENOMIC DNA]</scope>
    <source>
        <strain evidence="3 4">DAOM196992</strain>
    </source>
</reference>
<dbReference type="SUPFAM" id="SSF49599">
    <property type="entry name" value="TRAF domain-like"/>
    <property type="match status" value="1"/>
</dbReference>
<feature type="compositionally biased region" description="Acidic residues" evidence="1">
    <location>
        <begin position="376"/>
        <end position="389"/>
    </location>
</feature>
<feature type="domain" description="MATH" evidence="2">
    <location>
        <begin position="27"/>
        <end position="181"/>
    </location>
</feature>
<feature type="region of interest" description="Disordered" evidence="1">
    <location>
        <begin position="354"/>
        <end position="543"/>
    </location>
</feature>
<dbReference type="Gene3D" id="2.60.210.10">
    <property type="entry name" value="Apoptosis, Tumor Necrosis Factor Receptor Associated Protein 2, Chain A"/>
    <property type="match status" value="1"/>
</dbReference>
<dbReference type="InterPro" id="IPR002083">
    <property type="entry name" value="MATH/TRAF_dom"/>
</dbReference>
<sequence length="755" mass="83359">MNALTEARRANRNTERVQIKEATETRTILFEWPLTNLKSHFDSSKSDAKSKVIKSVPFGGGRWTVLFYAQSGIDQFCSLYLNAEPSQEERNQAVEYRGPSTPGESGAVKEDKWAREGLYGFTFQIQTIDRATILGTKEAHDHAFSDKTSNWGWAQFAKRDAVYYSNSAVRAADAFLISVSVTDSPERPRIQRSLGHTVPPVLVQAMGSLLDDPDHSDIVFVIHPRRRTPNGNRRPKQKVYAIKKILAARCEYFRDMFEGGFLEAETVGTSDDDDSVASPRSSPSNDRQQSPLRGGVGTRASPASGARQDGNDFDDDLDDDQSDAILDDSDEELEYLESRKLDLAAGRDQYLGRKSGIAGGAHNASTEEGCGRHGDNDDDDDDFVDDDEVIAVSGGGGGGGGGGADPGDAMATMGDQDQIEEYMDTSSSFPAFHPGSPIQPLSAGAASFSVKAEPGSEGVPQRQLSGGRTQPMDKLDASGSSADRAMVRQNSVGQNTRPEIRTPQKPQPTQKRSRANTFETHDSKKVGSSFASQKKRRKVNPRRVHKRLPVQVVRDSAYLTFKALLYYLYTDTVEFSPLTSSFLSTEAAAEESSSGSGVCMANGDVRWGSSSTDVFNDEMRKAHAMRKEHIDMWCARFPDKPVPCSAKAMYRLADKLQITDLKRRAQEHIANSLTVKNIVWEVFSGFNTQFKDIRKIETDYLLKHWKEVKKSRAMKTIFFRSSAHPGLAEVWPYLLSQLEYKATPDEGAIEASDSE</sequence>
<dbReference type="Proteomes" id="UP000323386">
    <property type="component" value="Unassembled WGS sequence"/>
</dbReference>
<proteinExistence type="predicted"/>
<evidence type="ECO:0000256" key="1">
    <source>
        <dbReference type="SAM" id="MobiDB-lite"/>
    </source>
</evidence>
<feature type="compositionally biased region" description="Polar residues" evidence="1">
    <location>
        <begin position="488"/>
        <end position="497"/>
    </location>
</feature>
<accession>A0A5C3EWW2</accession>
<evidence type="ECO:0000313" key="3">
    <source>
        <dbReference type="EMBL" id="SPO35649.1"/>
    </source>
</evidence>
<dbReference type="SUPFAM" id="SSF54695">
    <property type="entry name" value="POZ domain"/>
    <property type="match status" value="1"/>
</dbReference>
<dbReference type="PANTHER" id="PTHR24413">
    <property type="entry name" value="SPECKLE-TYPE POZ PROTEIN"/>
    <property type="match status" value="1"/>
</dbReference>
<organism evidence="3 4">
    <name type="scientific">Pseudozyma flocculosa</name>
    <dbReference type="NCBI Taxonomy" id="84751"/>
    <lineage>
        <taxon>Eukaryota</taxon>
        <taxon>Fungi</taxon>
        <taxon>Dikarya</taxon>
        <taxon>Basidiomycota</taxon>
        <taxon>Ustilaginomycotina</taxon>
        <taxon>Ustilaginomycetes</taxon>
        <taxon>Ustilaginales</taxon>
        <taxon>Ustilaginaceae</taxon>
        <taxon>Pseudozyma</taxon>
    </lineage>
</organism>
<protein>
    <recommendedName>
        <fullName evidence="2">MATH domain-containing protein</fullName>
    </recommendedName>
</protein>
<feature type="compositionally biased region" description="Polar residues" evidence="1">
    <location>
        <begin position="507"/>
        <end position="518"/>
    </location>
</feature>
<dbReference type="InterPro" id="IPR008974">
    <property type="entry name" value="TRAF-like"/>
</dbReference>